<dbReference type="RefSeq" id="WP_323076298.1">
    <property type="nucleotide sequence ID" value="NZ_CBCSKM010000006.1"/>
</dbReference>
<organism evidence="2 3">
    <name type="scientific">Paenibacillus phoenicis</name>
    <dbReference type="NCBI Taxonomy" id="554117"/>
    <lineage>
        <taxon>Bacteria</taxon>
        <taxon>Bacillati</taxon>
        <taxon>Bacillota</taxon>
        <taxon>Bacilli</taxon>
        <taxon>Bacillales</taxon>
        <taxon>Paenibacillaceae</taxon>
        <taxon>Paenibacillus</taxon>
    </lineage>
</organism>
<dbReference type="Proteomes" id="UP001292216">
    <property type="component" value="Unassembled WGS sequence"/>
</dbReference>
<feature type="chain" id="PRO_5047063135" evidence="1">
    <location>
        <begin position="34"/>
        <end position="357"/>
    </location>
</feature>
<protein>
    <submittedName>
        <fullName evidence="2">Uncharacterized protein</fullName>
    </submittedName>
</protein>
<name>A0ABU5PGN1_9BACL</name>
<sequence length="357" mass="36764">MRQPRYLRTNLKKRSITCKILLCASILYSAASAGLPLAGGPGGLSTAAAEGVGSAAGAWTGPAALAAPRATADAPAPEALRRFAAEAIDKLAQAEPFTAWAGAAATIEPLGPGTHSWLVTLAGGGGAPAPRGYLIISATESGDYKLVEYGMGAYSVFDPALLEAALRQSGLGAAAAGRVTAVPLYAGPALAAWRVHLPEGGEPGYVNAADGEWLPETTGSWDKQAGGYAPPRLAAGSRDSISPAPMVYTSSRFDPYDNLRWMTAKPLTLKPDAFIGKLTASHKLVYAASGAGRTYSFPLPVYGYQIWKSDSLSEAPTAPSAEAGAETEAVYVVTGTDTTLRLIALDALMASGKFVTF</sequence>
<feature type="signal peptide" evidence="1">
    <location>
        <begin position="1"/>
        <end position="33"/>
    </location>
</feature>
<reference evidence="2 3" key="1">
    <citation type="submission" date="2023-12" db="EMBL/GenBank/DDBJ databases">
        <title>Whole genome sequencing of Paenibacillus phoenicis isolated from the Phoenix Mars Lander spacecraft assembly facility.</title>
        <authorList>
            <person name="Garcia A."/>
            <person name="Venkateswaran K."/>
        </authorList>
    </citation>
    <scope>NUCLEOTIDE SEQUENCE [LARGE SCALE GENOMIC DNA]</scope>
    <source>
        <strain evidence="2 3">3PO2SA</strain>
    </source>
</reference>
<dbReference type="EMBL" id="JAYERP010000001">
    <property type="protein sequence ID" value="MEA3569063.1"/>
    <property type="molecule type" value="Genomic_DNA"/>
</dbReference>
<accession>A0ABU5PGN1</accession>
<evidence type="ECO:0000313" key="2">
    <source>
        <dbReference type="EMBL" id="MEA3569063.1"/>
    </source>
</evidence>
<gene>
    <name evidence="2" type="ORF">U9M73_03530</name>
</gene>
<comment type="caution">
    <text evidence="2">The sequence shown here is derived from an EMBL/GenBank/DDBJ whole genome shotgun (WGS) entry which is preliminary data.</text>
</comment>
<keyword evidence="1" id="KW-0732">Signal</keyword>
<evidence type="ECO:0000256" key="1">
    <source>
        <dbReference type="SAM" id="SignalP"/>
    </source>
</evidence>
<keyword evidence="3" id="KW-1185">Reference proteome</keyword>
<proteinExistence type="predicted"/>
<evidence type="ECO:0000313" key="3">
    <source>
        <dbReference type="Proteomes" id="UP001292216"/>
    </source>
</evidence>